<feature type="transmembrane region" description="Helical" evidence="1">
    <location>
        <begin position="89"/>
        <end position="107"/>
    </location>
</feature>
<keyword evidence="3" id="KW-1185">Reference proteome</keyword>
<name>A0A4Y1YRI0_9PROT</name>
<dbReference type="GO" id="GO:0005886">
    <property type="term" value="C:plasma membrane"/>
    <property type="evidence" value="ECO:0007669"/>
    <property type="project" value="UniProtKB-SubCell"/>
</dbReference>
<accession>A0A4Y1YRI0</accession>
<keyword evidence="1" id="KW-0812">Transmembrane</keyword>
<dbReference type="GO" id="GO:0015031">
    <property type="term" value="P:protein transport"/>
    <property type="evidence" value="ECO:0007669"/>
    <property type="project" value="UniProtKB-KW"/>
</dbReference>
<evidence type="ECO:0000256" key="1">
    <source>
        <dbReference type="SAM" id="Phobius"/>
    </source>
</evidence>
<organism evidence="2 3">
    <name type="scientific">Nitrosomonas stercoris</name>
    <dbReference type="NCBI Taxonomy" id="1444684"/>
    <lineage>
        <taxon>Bacteria</taxon>
        <taxon>Pseudomonadati</taxon>
        <taxon>Pseudomonadota</taxon>
        <taxon>Betaproteobacteria</taxon>
        <taxon>Nitrosomonadales</taxon>
        <taxon>Nitrosomonadaceae</taxon>
        <taxon>Nitrosomonas</taxon>
    </lineage>
</organism>
<dbReference type="KEGG" id="nst:Nstercoris_01849"/>
<keyword evidence="1" id="KW-0472">Membrane</keyword>
<evidence type="ECO:0000313" key="3">
    <source>
        <dbReference type="Proteomes" id="UP000316473"/>
    </source>
</evidence>
<evidence type="ECO:0000313" key="2">
    <source>
        <dbReference type="EMBL" id="BBL35577.1"/>
    </source>
</evidence>
<feature type="transmembrane region" description="Helical" evidence="1">
    <location>
        <begin position="20"/>
        <end position="43"/>
    </location>
</feature>
<keyword evidence="1" id="KW-1133">Transmembrane helix</keyword>
<dbReference type="EMBL" id="AP019755">
    <property type="protein sequence ID" value="BBL35577.1"/>
    <property type="molecule type" value="Genomic_DNA"/>
</dbReference>
<proteinExistence type="predicted"/>
<dbReference type="Proteomes" id="UP000316473">
    <property type="component" value="Chromosome"/>
</dbReference>
<dbReference type="AlphaFoldDB" id="A0A4Y1YRI0"/>
<gene>
    <name evidence="2" type="ORF">Nstercoris_01849</name>
</gene>
<protein>
    <submittedName>
        <fullName evidence="2">Uncharacterized protein</fullName>
    </submittedName>
</protein>
<feature type="transmembrane region" description="Helical" evidence="1">
    <location>
        <begin position="119"/>
        <end position="139"/>
    </location>
</feature>
<reference evidence="2 3" key="1">
    <citation type="submission" date="2019-06" db="EMBL/GenBank/DDBJ databases">
        <title>Nitrosomonas stercoris KYUHI-S whole genome shotgun sequence.</title>
        <authorList>
            <person name="Nakagawa T."/>
            <person name="Tsuchiya Y."/>
            <person name="Takahashi R."/>
        </authorList>
    </citation>
    <scope>NUCLEOTIDE SEQUENCE [LARGE SCALE GENOMIC DNA]</scope>
    <source>
        <strain evidence="2 3">KYUHI-S</strain>
    </source>
</reference>
<sequence>MNIIESFLYEISRFFLTPVLIILCILFIYALFIFGALLFDLIWRSLHWSVRQPLRRYCQLHPQANTEAIELYLLKLLEPLRITSRVTPMLGLVATMIPMGPALVAVAAGNTQEIAENLIVAFSAVIVALITASISYVALSMRRRWLLTELNTLSDSNQQTASTIDKESAHT</sequence>